<keyword evidence="3 5" id="KW-0698">rRNA processing</keyword>
<dbReference type="InterPro" id="IPR002676">
    <property type="entry name" value="RimM_N"/>
</dbReference>
<dbReference type="Gene3D" id="2.30.30.240">
    <property type="entry name" value="PRC-barrel domain"/>
    <property type="match status" value="1"/>
</dbReference>
<evidence type="ECO:0000259" key="7">
    <source>
        <dbReference type="Pfam" id="PF01782"/>
    </source>
</evidence>
<dbReference type="NCBIfam" id="TIGR02273">
    <property type="entry name" value="16S_RimM"/>
    <property type="match status" value="1"/>
</dbReference>
<evidence type="ECO:0000256" key="2">
    <source>
        <dbReference type="ARBA" id="ARBA00022517"/>
    </source>
</evidence>
<dbReference type="Gene3D" id="2.40.30.60">
    <property type="entry name" value="RimM"/>
    <property type="match status" value="1"/>
</dbReference>
<dbReference type="EMBL" id="BAABFO010000008">
    <property type="protein sequence ID" value="GAA4331754.1"/>
    <property type="molecule type" value="Genomic_DNA"/>
</dbReference>
<keyword evidence="4 5" id="KW-0143">Chaperone</keyword>
<sequence length="209" mass="22522">MPRVQAGPQTPLAPAVETDPPADLVDVGRVAEAYGVRGGIKVQPYSPQSEALLTSPSWWLRKGAGPVYRATVSKARRHGAAVTASWEGVADRDQAQAWRGWEVAVPRSAFPPPAEGEFYWVDLIGCRLIGLDADGAKVVLGTVAEVTDNGAHAILRVERVEPVAPGGTLRPLLDGKQRVREVLVPFVDAFIRDVDLAARQIDSDWPADF</sequence>
<comment type="domain">
    <text evidence="5">The PRC barrel domain binds ribosomal protein uS19.</text>
</comment>
<evidence type="ECO:0000256" key="6">
    <source>
        <dbReference type="SAM" id="MobiDB-lite"/>
    </source>
</evidence>
<gene>
    <name evidence="5 9" type="primary">rimM</name>
    <name evidence="9" type="ORF">GCM10023144_20840</name>
</gene>
<evidence type="ECO:0000313" key="10">
    <source>
        <dbReference type="Proteomes" id="UP001501671"/>
    </source>
</evidence>
<dbReference type="InterPro" id="IPR011033">
    <property type="entry name" value="PRC_barrel-like_sf"/>
</dbReference>
<comment type="subcellular location">
    <subcellularLocation>
        <location evidence="5">Cytoplasm</location>
    </subcellularLocation>
</comment>
<dbReference type="Pfam" id="PF24986">
    <property type="entry name" value="PRC_RimM"/>
    <property type="match status" value="1"/>
</dbReference>
<dbReference type="SUPFAM" id="SSF50346">
    <property type="entry name" value="PRC-barrel domain"/>
    <property type="match status" value="1"/>
</dbReference>
<dbReference type="Pfam" id="PF01782">
    <property type="entry name" value="RimM"/>
    <property type="match status" value="1"/>
</dbReference>
<dbReference type="PANTHER" id="PTHR33692">
    <property type="entry name" value="RIBOSOME MATURATION FACTOR RIMM"/>
    <property type="match status" value="1"/>
</dbReference>
<comment type="similarity">
    <text evidence="5">Belongs to the RimM family.</text>
</comment>
<keyword evidence="2 5" id="KW-0690">Ribosome biogenesis</keyword>
<dbReference type="InterPro" id="IPR056792">
    <property type="entry name" value="PRC_RimM"/>
</dbReference>
<reference evidence="10" key="1">
    <citation type="journal article" date="2019" name="Int. J. Syst. Evol. Microbiol.">
        <title>The Global Catalogue of Microorganisms (GCM) 10K type strain sequencing project: providing services to taxonomists for standard genome sequencing and annotation.</title>
        <authorList>
            <consortium name="The Broad Institute Genomics Platform"/>
            <consortium name="The Broad Institute Genome Sequencing Center for Infectious Disease"/>
            <person name="Wu L."/>
            <person name="Ma J."/>
        </authorList>
    </citation>
    <scope>NUCLEOTIDE SEQUENCE [LARGE SCALE GENOMIC DNA]</scope>
    <source>
        <strain evidence="10">JCM 17666</strain>
    </source>
</reference>
<dbReference type="RefSeq" id="WP_345249048.1">
    <property type="nucleotide sequence ID" value="NZ_BAABFO010000008.1"/>
</dbReference>
<proteinExistence type="inferred from homology"/>
<keyword evidence="1 5" id="KW-0963">Cytoplasm</keyword>
<evidence type="ECO:0000313" key="9">
    <source>
        <dbReference type="EMBL" id="GAA4331754.1"/>
    </source>
</evidence>
<feature type="domain" description="RimM N-terminal" evidence="7">
    <location>
        <begin position="27"/>
        <end position="108"/>
    </location>
</feature>
<dbReference type="InterPro" id="IPR036976">
    <property type="entry name" value="RimM_N_sf"/>
</dbReference>
<comment type="subunit">
    <text evidence="5">Binds ribosomal protein uS19.</text>
</comment>
<comment type="caution">
    <text evidence="9">The sequence shown here is derived from an EMBL/GenBank/DDBJ whole genome shotgun (WGS) entry which is preliminary data.</text>
</comment>
<accession>A0ABP8GYC2</accession>
<evidence type="ECO:0000256" key="5">
    <source>
        <dbReference type="HAMAP-Rule" id="MF_00014"/>
    </source>
</evidence>
<comment type="function">
    <text evidence="5">An accessory protein needed during the final step in the assembly of 30S ribosomal subunit, possibly for assembly of the head region. Essential for efficient processing of 16S rRNA. May be needed both before and after RbfA during the maturation of 16S rRNA. It has affinity for free ribosomal 30S subunits but not for 70S ribosomes.</text>
</comment>
<dbReference type="HAMAP" id="MF_00014">
    <property type="entry name" value="Ribosome_mat_RimM"/>
    <property type="match status" value="1"/>
</dbReference>
<dbReference type="InterPro" id="IPR011961">
    <property type="entry name" value="RimM"/>
</dbReference>
<evidence type="ECO:0000256" key="3">
    <source>
        <dbReference type="ARBA" id="ARBA00022552"/>
    </source>
</evidence>
<name>A0ABP8GYC2_9BURK</name>
<protein>
    <recommendedName>
        <fullName evidence="5">Ribosome maturation factor RimM</fullName>
    </recommendedName>
</protein>
<feature type="domain" description="Ribosome maturation factor RimM PRC barrel" evidence="8">
    <location>
        <begin position="120"/>
        <end position="208"/>
    </location>
</feature>
<evidence type="ECO:0000259" key="8">
    <source>
        <dbReference type="Pfam" id="PF24986"/>
    </source>
</evidence>
<evidence type="ECO:0000256" key="1">
    <source>
        <dbReference type="ARBA" id="ARBA00022490"/>
    </source>
</evidence>
<dbReference type="SUPFAM" id="SSF50447">
    <property type="entry name" value="Translation proteins"/>
    <property type="match status" value="1"/>
</dbReference>
<organism evidence="9 10">
    <name type="scientific">Pigmentiphaga soli</name>
    <dbReference type="NCBI Taxonomy" id="1007095"/>
    <lineage>
        <taxon>Bacteria</taxon>
        <taxon>Pseudomonadati</taxon>
        <taxon>Pseudomonadota</taxon>
        <taxon>Betaproteobacteria</taxon>
        <taxon>Burkholderiales</taxon>
        <taxon>Alcaligenaceae</taxon>
        <taxon>Pigmentiphaga</taxon>
    </lineage>
</organism>
<evidence type="ECO:0000256" key="4">
    <source>
        <dbReference type="ARBA" id="ARBA00023186"/>
    </source>
</evidence>
<dbReference type="InterPro" id="IPR009000">
    <property type="entry name" value="Transl_B-barrel_sf"/>
</dbReference>
<keyword evidence="10" id="KW-1185">Reference proteome</keyword>
<dbReference type="PANTHER" id="PTHR33692:SF1">
    <property type="entry name" value="RIBOSOME MATURATION FACTOR RIMM"/>
    <property type="match status" value="1"/>
</dbReference>
<feature type="region of interest" description="Disordered" evidence="6">
    <location>
        <begin position="1"/>
        <end position="21"/>
    </location>
</feature>
<dbReference type="Proteomes" id="UP001501671">
    <property type="component" value="Unassembled WGS sequence"/>
</dbReference>